<evidence type="ECO:0000313" key="2">
    <source>
        <dbReference type="Proteomes" id="UP000014411"/>
    </source>
</evidence>
<accession>S3HNA6</accession>
<evidence type="ECO:0000313" key="1">
    <source>
        <dbReference type="EMBL" id="EPE99505.1"/>
    </source>
</evidence>
<protein>
    <submittedName>
        <fullName evidence="1">Uncharacterized protein</fullName>
    </submittedName>
</protein>
<dbReference type="AlphaFoldDB" id="S3HNA6"/>
<sequence>MYINGYSPAINSDHAGIEHLYRAIADREPTLELLQIVHDLFGAECNLRPPAAELRLADRCKTKAGV</sequence>
<dbReference type="Proteomes" id="UP000014411">
    <property type="component" value="Unassembled WGS sequence"/>
</dbReference>
<dbReference type="RefSeq" id="WP_016553065.1">
    <property type="nucleotide sequence ID" value="NZ_AEYE02000005.1"/>
</dbReference>
<dbReference type="STRING" id="990285.RGCCGE502_04960"/>
<comment type="caution">
    <text evidence="1">The sequence shown here is derived from an EMBL/GenBank/DDBJ whole genome shotgun (WGS) entry which is preliminary data.</text>
</comment>
<reference evidence="1 2" key="1">
    <citation type="journal article" date="2012" name="J. Bacteriol.">
        <title>Genome sequence of Rhizobium grahamii CCGE502, a broad-host-range symbiont with low nodulation competitiveness in Phaseolus vulgaris.</title>
        <authorList>
            <person name="Althabegoiti M.J."/>
            <person name="Lozano L."/>
            <person name="Torres-Tejerizo G."/>
            <person name="Ormeno-Orrillo E."/>
            <person name="Rogel M.A."/>
            <person name="Gonzalez V."/>
            <person name="Martinez-Romero E."/>
        </authorList>
    </citation>
    <scope>NUCLEOTIDE SEQUENCE [LARGE SCALE GENOMIC DNA]</scope>
    <source>
        <strain evidence="1 2">CCGE 502</strain>
    </source>
</reference>
<dbReference type="HOGENOM" id="CLU_2828251_0_0_5"/>
<organism evidence="1 2">
    <name type="scientific">Rhizobium grahamii CCGE 502</name>
    <dbReference type="NCBI Taxonomy" id="990285"/>
    <lineage>
        <taxon>Bacteria</taxon>
        <taxon>Pseudomonadati</taxon>
        <taxon>Pseudomonadota</taxon>
        <taxon>Alphaproteobacteria</taxon>
        <taxon>Hyphomicrobiales</taxon>
        <taxon>Rhizobiaceae</taxon>
        <taxon>Rhizobium/Agrobacterium group</taxon>
        <taxon>Rhizobium</taxon>
    </lineage>
</organism>
<name>S3HNA6_9HYPH</name>
<keyword evidence="2" id="KW-1185">Reference proteome</keyword>
<dbReference type="EMBL" id="AEYE02000005">
    <property type="protein sequence ID" value="EPE99505.1"/>
    <property type="molecule type" value="Genomic_DNA"/>
</dbReference>
<gene>
    <name evidence="1" type="ORF">RGCCGE502_04960</name>
</gene>
<proteinExistence type="predicted"/>